<reference evidence="1 2" key="1">
    <citation type="submission" date="2019-04" db="EMBL/GenBank/DDBJ databases">
        <title>An improved genome assembly and genetic linkage map for asparagus bean, Vigna unguiculata ssp. sesquipedialis.</title>
        <authorList>
            <person name="Xia Q."/>
            <person name="Zhang R."/>
            <person name="Dong Y."/>
        </authorList>
    </citation>
    <scope>NUCLEOTIDE SEQUENCE [LARGE SCALE GENOMIC DNA]</scope>
    <source>
        <tissue evidence="1">Leaf</tissue>
    </source>
</reference>
<keyword evidence="2" id="KW-1185">Reference proteome</keyword>
<dbReference type="AlphaFoldDB" id="A0A4D6M0B9"/>
<accession>A0A4D6M0B9</accession>
<proteinExistence type="predicted"/>
<evidence type="ECO:0000313" key="1">
    <source>
        <dbReference type="EMBL" id="QCD94048.1"/>
    </source>
</evidence>
<organism evidence="1 2">
    <name type="scientific">Vigna unguiculata</name>
    <name type="common">Cowpea</name>
    <dbReference type="NCBI Taxonomy" id="3917"/>
    <lineage>
        <taxon>Eukaryota</taxon>
        <taxon>Viridiplantae</taxon>
        <taxon>Streptophyta</taxon>
        <taxon>Embryophyta</taxon>
        <taxon>Tracheophyta</taxon>
        <taxon>Spermatophyta</taxon>
        <taxon>Magnoliopsida</taxon>
        <taxon>eudicotyledons</taxon>
        <taxon>Gunneridae</taxon>
        <taxon>Pentapetalae</taxon>
        <taxon>rosids</taxon>
        <taxon>fabids</taxon>
        <taxon>Fabales</taxon>
        <taxon>Fabaceae</taxon>
        <taxon>Papilionoideae</taxon>
        <taxon>50 kb inversion clade</taxon>
        <taxon>NPAAA clade</taxon>
        <taxon>indigoferoid/millettioid clade</taxon>
        <taxon>Phaseoleae</taxon>
        <taxon>Vigna</taxon>
    </lineage>
</organism>
<protein>
    <submittedName>
        <fullName evidence="1">Uncharacterized protein</fullName>
    </submittedName>
</protein>
<dbReference type="Proteomes" id="UP000501690">
    <property type="component" value="Linkage Group LG5"/>
</dbReference>
<gene>
    <name evidence="1" type="ORF">DEO72_LG5g2126</name>
</gene>
<evidence type="ECO:0000313" key="2">
    <source>
        <dbReference type="Proteomes" id="UP000501690"/>
    </source>
</evidence>
<name>A0A4D6M0B9_VIGUN</name>
<dbReference type="EMBL" id="CP039349">
    <property type="protein sequence ID" value="QCD94048.1"/>
    <property type="molecule type" value="Genomic_DNA"/>
</dbReference>
<sequence>MCKPPGGSGDTVRSLVLGRLVVVSFRQAMAAITMASEARAPGGRGGLEAGSAWRYMPPARRFDCCSLRCWISECVIYKAFGGASKNQMEHIMAGVDTQNMEV</sequence>